<keyword evidence="4 6" id="KW-0488">Methylation</keyword>
<evidence type="ECO:0000256" key="1">
    <source>
        <dbReference type="ARBA" id="ARBA00002613"/>
    </source>
</evidence>
<evidence type="ECO:0000256" key="3">
    <source>
        <dbReference type="ARBA" id="ARBA00019192"/>
    </source>
</evidence>
<reference evidence="9 10" key="2">
    <citation type="journal article" date="2013" name="PLoS ONE">
        <title>INDIGO - INtegrated Data Warehouse of MIcrobial GenOmes with Examples from the Red Sea Extremophiles.</title>
        <authorList>
            <person name="Alam I."/>
            <person name="Antunes A."/>
            <person name="Kamau A.A."/>
            <person name="Ba Alawi W."/>
            <person name="Kalkatawi M."/>
            <person name="Stingl U."/>
            <person name="Bajic V.B."/>
        </authorList>
    </citation>
    <scope>NUCLEOTIDE SEQUENCE [LARGE SCALE GENOMIC DNA]</scope>
    <source>
        <strain evidence="9 10">SSD-17B</strain>
    </source>
</reference>
<dbReference type="PANTHER" id="PTHR43116">
    <property type="entry name" value="PEPTIDE CHAIN RELEASE FACTOR 2"/>
    <property type="match status" value="1"/>
</dbReference>
<dbReference type="Gene3D" id="3.30.160.20">
    <property type="match status" value="1"/>
</dbReference>
<protein>
    <recommendedName>
        <fullName evidence="3 6">Peptide chain release factor 2</fullName>
        <shortName evidence="6">RF-2</shortName>
    </recommendedName>
</protein>
<name>U2E8B2_9MOLU</name>
<comment type="caution">
    <text evidence="9">The sequence shown here is derived from an EMBL/GenBank/DDBJ whole genome shotgun (WGS) entry which is preliminary data.</text>
</comment>
<dbReference type="SUPFAM" id="SSF75620">
    <property type="entry name" value="Release factor"/>
    <property type="match status" value="1"/>
</dbReference>
<feature type="coiled-coil region" evidence="7">
    <location>
        <begin position="274"/>
        <end position="313"/>
    </location>
</feature>
<keyword evidence="6" id="KW-0963">Cytoplasm</keyword>
<dbReference type="InterPro" id="IPR000352">
    <property type="entry name" value="Pep_chain_release_fac_I"/>
</dbReference>
<dbReference type="OrthoDB" id="9806673at2"/>
<comment type="subcellular location">
    <subcellularLocation>
        <location evidence="6">Cytoplasm</location>
    </subcellularLocation>
</comment>
<dbReference type="Gene3D" id="3.30.70.1660">
    <property type="match status" value="1"/>
</dbReference>
<evidence type="ECO:0000256" key="6">
    <source>
        <dbReference type="HAMAP-Rule" id="MF_00094"/>
    </source>
</evidence>
<dbReference type="InterPro" id="IPR045853">
    <property type="entry name" value="Pep_chain_release_fac_I_sf"/>
</dbReference>
<dbReference type="FunCoup" id="U2E8B2">
    <property type="interactions" value="363"/>
</dbReference>
<dbReference type="RefSeq" id="WP_021031158.1">
    <property type="nucleotide sequence ID" value="NZ_AFNU02000011.1"/>
</dbReference>
<dbReference type="EMBL" id="AFNU02000011">
    <property type="protein sequence ID" value="ERJ11423.1"/>
    <property type="molecule type" value="Genomic_DNA"/>
</dbReference>
<reference evidence="9 10" key="1">
    <citation type="journal article" date="2011" name="J. Bacteriol.">
        <title>Genome sequence of Haloplasma contractile, an unusual contractile bacterium from a deep-sea anoxic brine lake.</title>
        <authorList>
            <person name="Antunes A."/>
            <person name="Alam I."/>
            <person name="El Dorry H."/>
            <person name="Siam R."/>
            <person name="Robertson A."/>
            <person name="Bajic V.B."/>
            <person name="Stingl U."/>
        </authorList>
    </citation>
    <scope>NUCLEOTIDE SEQUENCE [LARGE SCALE GENOMIC DNA]</scope>
    <source>
        <strain evidence="9 10">SSD-17B</strain>
    </source>
</reference>
<comment type="function">
    <text evidence="1 6">Peptide chain release factor 2 directs the termination of translation in response to the peptide chain termination codons UGA and UAA.</text>
</comment>
<dbReference type="eggNOG" id="COG1186">
    <property type="taxonomic scope" value="Bacteria"/>
</dbReference>
<evidence type="ECO:0000256" key="7">
    <source>
        <dbReference type="SAM" id="Coils"/>
    </source>
</evidence>
<dbReference type="InterPro" id="IPR004374">
    <property type="entry name" value="PrfB"/>
</dbReference>
<gene>
    <name evidence="6 9" type="primary">prfB</name>
    <name evidence="9" type="ORF">HLPCO_002545</name>
</gene>
<accession>U2E8B2</accession>
<comment type="similarity">
    <text evidence="2 6">Belongs to the prokaryotic/mitochondrial release factor family.</text>
</comment>
<evidence type="ECO:0000313" key="10">
    <source>
        <dbReference type="Proteomes" id="UP000005707"/>
    </source>
</evidence>
<dbReference type="Gene3D" id="1.20.58.410">
    <property type="entry name" value="Release factor"/>
    <property type="match status" value="1"/>
</dbReference>
<dbReference type="FunFam" id="3.30.160.20:FF:000010">
    <property type="entry name" value="Peptide chain release factor 2"/>
    <property type="match status" value="1"/>
</dbReference>
<feature type="modified residue" description="N5-methylglutamine" evidence="6">
    <location>
        <position position="252"/>
    </location>
</feature>
<evidence type="ECO:0000256" key="2">
    <source>
        <dbReference type="ARBA" id="ARBA00010835"/>
    </source>
</evidence>
<dbReference type="Pfam" id="PF03462">
    <property type="entry name" value="PCRF"/>
    <property type="match status" value="1"/>
</dbReference>
<dbReference type="NCBIfam" id="TIGR00020">
    <property type="entry name" value="prfB"/>
    <property type="match status" value="1"/>
</dbReference>
<dbReference type="GO" id="GO:0005737">
    <property type="term" value="C:cytoplasm"/>
    <property type="evidence" value="ECO:0007669"/>
    <property type="project" value="UniProtKB-SubCell"/>
</dbReference>
<dbReference type="SMART" id="SM00937">
    <property type="entry name" value="PCRF"/>
    <property type="match status" value="1"/>
</dbReference>
<keyword evidence="7" id="KW-0175">Coiled coil</keyword>
<sequence>MELIEVKQALNTLKEKLDEITKSFNIDKITKTITTYEEEMSSPDFWSDRREAKNVIDEANLLKSKKERYDELVTLYEELEVTYSLLNDEEMDETLKKELVDGTEEFKQKIHEFDLQLLLTEPYDQNNAIVELHPGAGGTESQDWGEMLLRMYTRYAEKKGYKVEILDYQNGDEAGIKSVTLILKGENAYGYIKSEKGVHRLVRISPFDSSGRRHTSFVSVDVMPEINDDIEIEVKSEDIKVDTYRASGAGGQHVNTTDSAVRITHTPTGTVVTCQNERSQIKNRERAMQMLKTKLYQVEVEKKQEEIANLRGEQKEIGWGSQIRSYVFHPYSMVKDHRTHLDVGNTQAVMDGDLDQFIDAYLRWRLENS</sequence>
<dbReference type="PROSITE" id="PS00745">
    <property type="entry name" value="RF_PROK_I"/>
    <property type="match status" value="1"/>
</dbReference>
<dbReference type="GO" id="GO:0016149">
    <property type="term" value="F:translation release factor activity, codon specific"/>
    <property type="evidence" value="ECO:0007669"/>
    <property type="project" value="UniProtKB-UniRule"/>
</dbReference>
<evidence type="ECO:0000313" key="9">
    <source>
        <dbReference type="EMBL" id="ERJ11423.1"/>
    </source>
</evidence>
<dbReference type="AlphaFoldDB" id="U2E8B2"/>
<proteinExistence type="inferred from homology"/>
<dbReference type="Proteomes" id="UP000005707">
    <property type="component" value="Unassembled WGS sequence"/>
</dbReference>
<dbReference type="InParanoid" id="U2E8B2"/>
<comment type="PTM">
    <text evidence="6">Methylated by PrmC. Methylation increases the termination efficiency of RF2.</text>
</comment>
<keyword evidence="5 6" id="KW-0648">Protein biosynthesis</keyword>
<keyword evidence="10" id="KW-1185">Reference proteome</keyword>
<dbReference type="STRING" id="1033810.HLPCO_002545"/>
<evidence type="ECO:0000256" key="5">
    <source>
        <dbReference type="ARBA" id="ARBA00022917"/>
    </source>
</evidence>
<evidence type="ECO:0000256" key="4">
    <source>
        <dbReference type="ARBA" id="ARBA00022481"/>
    </source>
</evidence>
<organism evidence="9 10">
    <name type="scientific">Haloplasma contractile SSD-17B</name>
    <dbReference type="NCBI Taxonomy" id="1033810"/>
    <lineage>
        <taxon>Bacteria</taxon>
        <taxon>Bacillati</taxon>
        <taxon>Mycoplasmatota</taxon>
        <taxon>Mollicutes</taxon>
        <taxon>Haloplasmatales</taxon>
        <taxon>Haloplasmataceae</taxon>
        <taxon>Haloplasma</taxon>
    </lineage>
</organism>
<dbReference type="HAMAP" id="MF_00094">
    <property type="entry name" value="Rel_fac_2"/>
    <property type="match status" value="1"/>
</dbReference>
<dbReference type="Pfam" id="PF00472">
    <property type="entry name" value="RF-1"/>
    <property type="match status" value="1"/>
</dbReference>
<dbReference type="PANTHER" id="PTHR43116:SF3">
    <property type="entry name" value="CLASS I PEPTIDE CHAIN RELEASE FACTOR"/>
    <property type="match status" value="1"/>
</dbReference>
<feature type="domain" description="Prokaryotic-type class I peptide chain release factors" evidence="8">
    <location>
        <begin position="245"/>
        <end position="261"/>
    </location>
</feature>
<evidence type="ECO:0000259" key="8">
    <source>
        <dbReference type="PROSITE" id="PS00745"/>
    </source>
</evidence>
<dbReference type="InterPro" id="IPR005139">
    <property type="entry name" value="PCRF"/>
</dbReference>
<feature type="coiled-coil region" evidence="7">
    <location>
        <begin position="62"/>
        <end position="89"/>
    </location>
</feature>